<dbReference type="EMBL" id="RKRF01000009">
    <property type="protein sequence ID" value="RPF53460.1"/>
    <property type="molecule type" value="Genomic_DNA"/>
</dbReference>
<organism evidence="1 2">
    <name type="scientific">Aquisalibacillus elongatus</name>
    <dbReference type="NCBI Taxonomy" id="485577"/>
    <lineage>
        <taxon>Bacteria</taxon>
        <taxon>Bacillati</taxon>
        <taxon>Bacillota</taxon>
        <taxon>Bacilli</taxon>
        <taxon>Bacillales</taxon>
        <taxon>Bacillaceae</taxon>
        <taxon>Aquisalibacillus</taxon>
    </lineage>
</organism>
<evidence type="ECO:0000313" key="1">
    <source>
        <dbReference type="EMBL" id="RPF53460.1"/>
    </source>
</evidence>
<dbReference type="Proteomes" id="UP000276443">
    <property type="component" value="Unassembled WGS sequence"/>
</dbReference>
<protein>
    <submittedName>
        <fullName evidence="1">Uncharacterized protein</fullName>
    </submittedName>
</protein>
<evidence type="ECO:0000313" key="2">
    <source>
        <dbReference type="Proteomes" id="UP000276443"/>
    </source>
</evidence>
<reference evidence="1 2" key="1">
    <citation type="submission" date="2018-11" db="EMBL/GenBank/DDBJ databases">
        <title>Genomic Encyclopedia of Type Strains, Phase IV (KMG-IV): sequencing the most valuable type-strain genomes for metagenomic binning, comparative biology and taxonomic classification.</title>
        <authorList>
            <person name="Goeker M."/>
        </authorList>
    </citation>
    <scope>NUCLEOTIDE SEQUENCE [LARGE SCALE GENOMIC DNA]</scope>
    <source>
        <strain evidence="1 2">DSM 18090</strain>
    </source>
</reference>
<keyword evidence="2" id="KW-1185">Reference proteome</keyword>
<comment type="caution">
    <text evidence="1">The sequence shown here is derived from an EMBL/GenBank/DDBJ whole genome shotgun (WGS) entry which is preliminary data.</text>
</comment>
<proteinExistence type="predicted"/>
<name>A0A3N5BDR6_9BACI</name>
<dbReference type="AlphaFoldDB" id="A0A3N5BDR6"/>
<gene>
    <name evidence="1" type="ORF">EDC24_1962</name>
</gene>
<sequence length="66" mass="7849">MMVINQSGNLRKDYFVSYMKLLMNTMNCTVDEAKAITFLRIFDNNKHHLGDFSYQEFSKAYEELKD</sequence>
<accession>A0A3N5BDR6</accession>